<feature type="region of interest" description="Disordered" evidence="1">
    <location>
        <begin position="60"/>
        <end position="85"/>
    </location>
</feature>
<dbReference type="RefSeq" id="WP_230435640.1">
    <property type="nucleotide sequence ID" value="NZ_CP087715.1"/>
</dbReference>
<comment type="caution">
    <text evidence="2">The sequence shown here is derived from an EMBL/GenBank/DDBJ whole genome shotgun (WGS) entry which is preliminary data.</text>
</comment>
<dbReference type="Pfam" id="PF07023">
    <property type="entry name" value="DUF1315"/>
    <property type="match status" value="1"/>
</dbReference>
<dbReference type="Proteomes" id="UP001597264">
    <property type="component" value="Unassembled WGS sequence"/>
</dbReference>
<evidence type="ECO:0000313" key="3">
    <source>
        <dbReference type="Proteomes" id="UP001597264"/>
    </source>
</evidence>
<accession>A0ABW3UBS4</accession>
<protein>
    <submittedName>
        <fullName evidence="2">DUF1315 family protein</fullName>
    </submittedName>
</protein>
<gene>
    <name evidence="2" type="ORF">ACFQ2X_15525</name>
</gene>
<proteinExistence type="predicted"/>
<evidence type="ECO:0000313" key="2">
    <source>
        <dbReference type="EMBL" id="MFD1218015.1"/>
    </source>
</evidence>
<name>A0ABW3UBS4_9GAMM</name>
<dbReference type="EMBL" id="JBHTLR010000022">
    <property type="protein sequence ID" value="MFD1218015.1"/>
    <property type="molecule type" value="Genomic_DNA"/>
</dbReference>
<dbReference type="InterPro" id="IPR009749">
    <property type="entry name" value="DUF1315"/>
</dbReference>
<organism evidence="2 3">
    <name type="scientific">Microbulbifer celer</name>
    <dbReference type="NCBI Taxonomy" id="435905"/>
    <lineage>
        <taxon>Bacteria</taxon>
        <taxon>Pseudomonadati</taxon>
        <taxon>Pseudomonadota</taxon>
        <taxon>Gammaproteobacteria</taxon>
        <taxon>Cellvibrionales</taxon>
        <taxon>Microbulbiferaceae</taxon>
        <taxon>Microbulbifer</taxon>
    </lineage>
</organism>
<reference evidence="3" key="1">
    <citation type="journal article" date="2019" name="Int. J. Syst. Evol. Microbiol.">
        <title>The Global Catalogue of Microorganisms (GCM) 10K type strain sequencing project: providing services to taxonomists for standard genome sequencing and annotation.</title>
        <authorList>
            <consortium name="The Broad Institute Genomics Platform"/>
            <consortium name="The Broad Institute Genome Sequencing Center for Infectious Disease"/>
            <person name="Wu L."/>
            <person name="Ma J."/>
        </authorList>
    </citation>
    <scope>NUCLEOTIDE SEQUENCE [LARGE SCALE GENOMIC DNA]</scope>
    <source>
        <strain evidence="3">CCUG 54356</strain>
    </source>
</reference>
<keyword evidence="3" id="KW-1185">Reference proteome</keyword>
<sequence>MFQSLDDLLKILNPQIVGSLKRAIELGKWPNGVALTEQQKSLCGEAVAYWESANVPQEAQVGYVPPKPPPCGDENEETERRLNWV</sequence>
<evidence type="ECO:0000256" key="1">
    <source>
        <dbReference type="SAM" id="MobiDB-lite"/>
    </source>
</evidence>